<sequence>MFRRVTVFFWVILFCSASFYCSPKIYQYENLLDGVFAKPEYLVFHRDSIRFTIQGGLPIKYLTADTRVLFFPEYHYDGGVLNLGEFIPFDGRFAVPHSETKINRSIVFPYLPGMDNGELVLNAQLEKKGKSFPIAGKPLAKGLNTVPLLARMGQITPDEPIQEIGKYMLMDFSSINIQEERDFLIPFALGSYNLGAAPFPAKLQELLKKGEPGFRVKEVRIVGLHAPENRELAQTDLAEKRAAQLKSTLYNQSEFRTVPTQTDFRRKDWFDFRVLLGQYDKMGWEEKEPYYKILQSDLGFEEQFTQMRRLKTFNQVSRDIFPRLRAGRITVILENIRLSDPEIAVKVYDMLKEGRHLDDLTTEDLIYIGQEAKRLHEKEAIFNKLISLAPSELAYNNLGVVYMNQAQRELGLHQRNELVNKAVEMFRQSNKLRTTSIAMHNLGRALILRQDFFDAYVAISQASGLERSENDEFLRYNEGLRGALDIRNGDYKLATIRLNMAPEDEVNLFNKGLAYFLADNFYQASVAFEESVQANRDYGYGFYGLAMIAAVSRDRQVFYEYLRKAIEQSAFLRERAMQDILFEGFREEGEFLDLFK</sequence>
<dbReference type="PATRIC" id="fig|1225176.3.peg.2883"/>
<dbReference type="InterPro" id="IPR011990">
    <property type="entry name" value="TPR-like_helical_dom_sf"/>
</dbReference>
<keyword evidence="2" id="KW-1185">Reference proteome</keyword>
<accession>K1LE98</accession>
<reference evidence="1 2" key="1">
    <citation type="journal article" date="2012" name="J. Bacteriol.">
        <title>Draft Genome Sequence of Cecembia lonarensis Strain LW9T, Isolated from Lonar Lake, a Haloalkaline Lake in India.</title>
        <authorList>
            <person name="Shivaji S."/>
            <person name="Ara S."/>
            <person name="Singh A."/>
            <person name="Pinnaka A.K."/>
        </authorList>
    </citation>
    <scope>NUCLEOTIDE SEQUENCE [LARGE SCALE GENOMIC DNA]</scope>
    <source>
        <strain evidence="1 2">LW9</strain>
    </source>
</reference>
<organism evidence="1 2">
    <name type="scientific">Cecembia lonarensis (strain CCUG 58316 / KCTC 22772 / LW9)</name>
    <dbReference type="NCBI Taxonomy" id="1225176"/>
    <lineage>
        <taxon>Bacteria</taxon>
        <taxon>Pseudomonadati</taxon>
        <taxon>Bacteroidota</taxon>
        <taxon>Cytophagia</taxon>
        <taxon>Cytophagales</taxon>
        <taxon>Cyclobacteriaceae</taxon>
        <taxon>Cecembia</taxon>
    </lineage>
</organism>
<dbReference type="EMBL" id="AMGM01000045">
    <property type="protein sequence ID" value="EKB48678.1"/>
    <property type="molecule type" value="Genomic_DNA"/>
</dbReference>
<comment type="caution">
    <text evidence="1">The sequence shown here is derived from an EMBL/GenBank/DDBJ whole genome shotgun (WGS) entry which is preliminary data.</text>
</comment>
<name>K1LE98_CECL9</name>
<dbReference type="RefSeq" id="WP_009185728.1">
    <property type="nucleotide sequence ID" value="NZ_AMGM01000045.1"/>
</dbReference>
<gene>
    <name evidence="1" type="ORF">B879_02705</name>
</gene>
<dbReference type="AlphaFoldDB" id="K1LE98"/>
<proteinExistence type="predicted"/>
<evidence type="ECO:0000313" key="2">
    <source>
        <dbReference type="Proteomes" id="UP000004478"/>
    </source>
</evidence>
<evidence type="ECO:0000313" key="1">
    <source>
        <dbReference type="EMBL" id="EKB48678.1"/>
    </source>
</evidence>
<dbReference type="OrthoDB" id="1489296at2"/>
<dbReference type="Gene3D" id="1.25.40.10">
    <property type="entry name" value="Tetratricopeptide repeat domain"/>
    <property type="match status" value="1"/>
</dbReference>
<protein>
    <recommendedName>
        <fullName evidence="3">Tetratricopeptide repeat protein</fullName>
    </recommendedName>
</protein>
<dbReference type="SUPFAM" id="SSF48452">
    <property type="entry name" value="TPR-like"/>
    <property type="match status" value="1"/>
</dbReference>
<dbReference type="Proteomes" id="UP000004478">
    <property type="component" value="Unassembled WGS sequence"/>
</dbReference>
<evidence type="ECO:0008006" key="3">
    <source>
        <dbReference type="Google" id="ProtNLM"/>
    </source>
</evidence>